<proteinExistence type="predicted"/>
<evidence type="ECO:0000313" key="3">
    <source>
        <dbReference type="Proteomes" id="UP000747542"/>
    </source>
</evidence>
<comment type="caution">
    <text evidence="2">The sequence shown here is derived from an EMBL/GenBank/DDBJ whole genome shotgun (WGS) entry which is preliminary data.</text>
</comment>
<sequence length="130" mass="14517">MMAVGKVNKESPKPNQTNSLVELQQIEAELSDSDQALPANQEEEEEMVNDLTPSTSPPRNREVLSVYRGERQSVAATLVDTVEAARSVPAPGFSDVQVEDLQEIVGQHKQQPTIEEMLEDDEKQEEQQRT</sequence>
<name>A0A8J5MTN5_HOMAM</name>
<accession>A0A8J5MTN5</accession>
<feature type="region of interest" description="Disordered" evidence="1">
    <location>
        <begin position="106"/>
        <end position="130"/>
    </location>
</feature>
<evidence type="ECO:0000313" key="2">
    <source>
        <dbReference type="EMBL" id="KAG7162997.1"/>
    </source>
</evidence>
<reference evidence="2" key="1">
    <citation type="journal article" date="2021" name="Sci. Adv.">
        <title>The American lobster genome reveals insights on longevity, neural, and immune adaptations.</title>
        <authorList>
            <person name="Polinski J.M."/>
            <person name="Zimin A.V."/>
            <person name="Clark K.F."/>
            <person name="Kohn A.B."/>
            <person name="Sadowski N."/>
            <person name="Timp W."/>
            <person name="Ptitsyn A."/>
            <person name="Khanna P."/>
            <person name="Romanova D.Y."/>
            <person name="Williams P."/>
            <person name="Greenwood S.J."/>
            <person name="Moroz L.L."/>
            <person name="Walt D.R."/>
            <person name="Bodnar A.G."/>
        </authorList>
    </citation>
    <scope>NUCLEOTIDE SEQUENCE</scope>
    <source>
        <strain evidence="2">GMGI-L3</strain>
    </source>
</reference>
<evidence type="ECO:0000256" key="1">
    <source>
        <dbReference type="SAM" id="MobiDB-lite"/>
    </source>
</evidence>
<organism evidence="2 3">
    <name type="scientific">Homarus americanus</name>
    <name type="common">American lobster</name>
    <dbReference type="NCBI Taxonomy" id="6706"/>
    <lineage>
        <taxon>Eukaryota</taxon>
        <taxon>Metazoa</taxon>
        <taxon>Ecdysozoa</taxon>
        <taxon>Arthropoda</taxon>
        <taxon>Crustacea</taxon>
        <taxon>Multicrustacea</taxon>
        <taxon>Malacostraca</taxon>
        <taxon>Eumalacostraca</taxon>
        <taxon>Eucarida</taxon>
        <taxon>Decapoda</taxon>
        <taxon>Pleocyemata</taxon>
        <taxon>Astacidea</taxon>
        <taxon>Nephropoidea</taxon>
        <taxon>Nephropidae</taxon>
        <taxon>Homarus</taxon>
    </lineage>
</organism>
<keyword evidence="3" id="KW-1185">Reference proteome</keyword>
<dbReference type="EMBL" id="JAHLQT010026502">
    <property type="protein sequence ID" value="KAG7162997.1"/>
    <property type="molecule type" value="Genomic_DNA"/>
</dbReference>
<gene>
    <name evidence="2" type="ORF">Hamer_G002043</name>
</gene>
<dbReference type="AlphaFoldDB" id="A0A8J5MTN5"/>
<feature type="region of interest" description="Disordered" evidence="1">
    <location>
        <begin position="30"/>
        <end position="60"/>
    </location>
</feature>
<dbReference type="Proteomes" id="UP000747542">
    <property type="component" value="Unassembled WGS sequence"/>
</dbReference>
<protein>
    <submittedName>
        <fullName evidence="2">Uncharacterized protein</fullName>
    </submittedName>
</protein>